<evidence type="ECO:0000313" key="12">
    <source>
        <dbReference type="EMBL" id="KAL0254477.1"/>
    </source>
</evidence>
<feature type="transmembrane region" description="Helical" evidence="10">
    <location>
        <begin position="200"/>
        <end position="219"/>
    </location>
</feature>
<comment type="subcellular location">
    <subcellularLocation>
        <location evidence="1">Membrane</location>
        <topology evidence="1">Multi-pass membrane protein</topology>
    </subcellularLocation>
</comment>
<feature type="domain" description="Xylanolytic transcriptional activator regulatory" evidence="11">
    <location>
        <begin position="684"/>
        <end position="757"/>
    </location>
</feature>
<feature type="transmembrane region" description="Helical" evidence="10">
    <location>
        <begin position="281"/>
        <end position="302"/>
    </location>
</feature>
<dbReference type="InterPro" id="IPR051127">
    <property type="entry name" value="Fungal_SecMet_Regulators"/>
</dbReference>
<feature type="region of interest" description="Disordered" evidence="9">
    <location>
        <begin position="404"/>
        <end position="431"/>
    </location>
</feature>
<dbReference type="RefSeq" id="XP_066628348.1">
    <property type="nucleotide sequence ID" value="XM_066781346.1"/>
</dbReference>
<keyword evidence="3 10" id="KW-1133">Transmembrane helix</keyword>
<feature type="compositionally biased region" description="Polar residues" evidence="9">
    <location>
        <begin position="86"/>
        <end position="98"/>
    </location>
</feature>
<evidence type="ECO:0000259" key="11">
    <source>
        <dbReference type="SMART" id="SM00906"/>
    </source>
</evidence>
<feature type="transmembrane region" description="Helical" evidence="10">
    <location>
        <begin position="148"/>
        <end position="170"/>
    </location>
</feature>
<keyword evidence="4" id="KW-0805">Transcription regulation</keyword>
<dbReference type="SMART" id="SM00906">
    <property type="entry name" value="Fungal_trans"/>
    <property type="match status" value="1"/>
</dbReference>
<evidence type="ECO:0000256" key="5">
    <source>
        <dbReference type="ARBA" id="ARBA00023136"/>
    </source>
</evidence>
<feature type="transmembrane region" description="Helical" evidence="10">
    <location>
        <begin position="20"/>
        <end position="43"/>
    </location>
</feature>
<dbReference type="Pfam" id="PF04172">
    <property type="entry name" value="LrgB"/>
    <property type="match status" value="1"/>
</dbReference>
<dbReference type="InterPro" id="IPR007300">
    <property type="entry name" value="CidB/LrgB"/>
</dbReference>
<evidence type="ECO:0000256" key="9">
    <source>
        <dbReference type="SAM" id="MobiDB-lite"/>
    </source>
</evidence>
<evidence type="ECO:0000256" key="4">
    <source>
        <dbReference type="ARBA" id="ARBA00023015"/>
    </source>
</evidence>
<evidence type="ECO:0000256" key="10">
    <source>
        <dbReference type="SAM" id="Phobius"/>
    </source>
</evidence>
<evidence type="ECO:0000256" key="8">
    <source>
        <dbReference type="SAM" id="Coils"/>
    </source>
</evidence>
<keyword evidence="8" id="KW-0175">Coiled coil</keyword>
<keyword evidence="13" id="KW-1185">Reference proteome</keyword>
<dbReference type="Proteomes" id="UP001430584">
    <property type="component" value="Unassembled WGS sequence"/>
</dbReference>
<evidence type="ECO:0000256" key="2">
    <source>
        <dbReference type="ARBA" id="ARBA00022692"/>
    </source>
</evidence>
<proteinExistence type="predicted"/>
<dbReference type="PANTHER" id="PTHR47424:SF2">
    <property type="entry name" value="TRANSCRIPTION FACTOR DOMAIN-CONTAINING PROTEIN-RELATED"/>
    <property type="match status" value="1"/>
</dbReference>
<evidence type="ECO:0000256" key="6">
    <source>
        <dbReference type="ARBA" id="ARBA00023163"/>
    </source>
</evidence>
<evidence type="ECO:0000256" key="7">
    <source>
        <dbReference type="ARBA" id="ARBA00023242"/>
    </source>
</evidence>
<comment type="caution">
    <text evidence="12">The sequence shown here is derived from an EMBL/GenBank/DDBJ whole genome shotgun (WGS) entry which is preliminary data.</text>
</comment>
<evidence type="ECO:0000256" key="3">
    <source>
        <dbReference type="ARBA" id="ARBA00022989"/>
    </source>
</evidence>
<dbReference type="GeneID" id="92014037"/>
<keyword evidence="6" id="KW-0804">Transcription</keyword>
<name>A0ABR3C1G9_9PEZI</name>
<organism evidence="12 13">
    <name type="scientific">Diplodia seriata</name>
    <dbReference type="NCBI Taxonomy" id="420778"/>
    <lineage>
        <taxon>Eukaryota</taxon>
        <taxon>Fungi</taxon>
        <taxon>Dikarya</taxon>
        <taxon>Ascomycota</taxon>
        <taxon>Pezizomycotina</taxon>
        <taxon>Dothideomycetes</taxon>
        <taxon>Dothideomycetes incertae sedis</taxon>
        <taxon>Botryosphaeriales</taxon>
        <taxon>Botryosphaeriaceae</taxon>
        <taxon>Diplodia</taxon>
    </lineage>
</organism>
<keyword evidence="2 10" id="KW-0812">Transmembrane</keyword>
<keyword evidence="5 10" id="KW-0472">Membrane</keyword>
<evidence type="ECO:0000256" key="1">
    <source>
        <dbReference type="ARBA" id="ARBA00004141"/>
    </source>
</evidence>
<feature type="region of interest" description="Disordered" evidence="9">
    <location>
        <begin position="86"/>
        <end position="137"/>
    </location>
</feature>
<feature type="compositionally biased region" description="Basic and acidic residues" evidence="9">
    <location>
        <begin position="128"/>
        <end position="137"/>
    </location>
</feature>
<sequence length="1054" mass="116149">MNLYFTPSFILLPLSQRISGAEIGVLIGVFIVGYVVQFAVTAYTSRAIQLLLRQWQKRGSSISEKPDEAQRYASNDSLMPILWTKLTNKSSGSPSDQPATPDRSSKDESPHETIGGLQRGSPTSDIEATPRDQPEVARTRSRKVAGFMLKNLDVCIYLSLFLVIGLPVYYTTGYTMPLYLSFNVLMFFMANAIPPKIKRIAHPVFTTALFSVLGIWALARTQGTSLSTGLHLYRTSTSYLAYFRGTRGLPLPGAGDVLASLLDASIVSLAMPMYQHRRELAASFVAILGPAVALALPSLFGYPPLCFAWGVSAARSLAMAPRSVTLALAQISSDNLGGESATISLIAVVSGISGPIVGPTILRLYLTEIEERLRLTEIRAREAERRAQLAEQRLRSLPNLEALASAPDATPPTSTVPQSQPEPSALSTASTFPVSDSFAKHGGENTIFGGEAAGMVAEPGATLDAPPVSSADFSWDEQTPETLVEDSETKANNDGDDERVVDGMASLTVEDGESGYLGNTSGAAMLRLLLPGAEHRRSPRAGHRKQVSVSGLALDVPSIPEAWVPTPLWTKLRIRDIDLDAMIDSYFRLFHLSYPLVHEPTFRAQYAQVIPRPNGSSWNALAYMIAAIGAYTSADIPISVHKTLFNAAKSNISIHSLETGNLTLVQCLCLMHNYLQKMGKPNSGYNYLGLALHMAMGLGLHKEFRGWHIPPIEMESRRRVWWCLFVFSIGAHITFGRPLTWPQIGVDVSLPLNINDRYLTNMSRDLPPESDSVTHYSSVILQSKFHLATNQIYSRVILAPAPSAAELLRLDDLHIGGWISSMPSWYLEHVELPEKFRLSHRIMWWRVNNFRIIMYRPYVIRRALLAQSKPQDKEPSPEDATAYSRCLTEAKSTIATIEKFWAQNTHTRVGAWYTLYFLFQASLIPCVCLRNEPTAPNALDWVEQLQTALRVCRAMKATNPSAQDCYDVIIRLCGPFMQSPGSDAEAPPAVFPGSPTRESPQTQINSIYPMMWPSNTNEMDLVMQDGAWTDLLGDFTDPTIGGPSTETADDFQWT</sequence>
<reference evidence="12 13" key="1">
    <citation type="submission" date="2024-02" db="EMBL/GenBank/DDBJ databases">
        <title>De novo assembly and annotation of 12 fungi associated with fruit tree decline syndrome in Ontario, Canada.</title>
        <authorList>
            <person name="Sulman M."/>
            <person name="Ellouze W."/>
            <person name="Ilyukhin E."/>
        </authorList>
    </citation>
    <scope>NUCLEOTIDE SEQUENCE [LARGE SCALE GENOMIC DNA]</scope>
    <source>
        <strain evidence="12 13">FDS-637</strain>
    </source>
</reference>
<dbReference type="InterPro" id="IPR007219">
    <property type="entry name" value="XnlR_reg_dom"/>
</dbReference>
<keyword evidence="7" id="KW-0539">Nucleus</keyword>
<dbReference type="PANTHER" id="PTHR47424">
    <property type="entry name" value="REGULATORY PROTEIN GAL4"/>
    <property type="match status" value="1"/>
</dbReference>
<dbReference type="EMBL" id="JAJVCZ030000011">
    <property type="protein sequence ID" value="KAL0254477.1"/>
    <property type="molecule type" value="Genomic_DNA"/>
</dbReference>
<dbReference type="CDD" id="cd12148">
    <property type="entry name" value="fungal_TF_MHR"/>
    <property type="match status" value="1"/>
</dbReference>
<feature type="coiled-coil region" evidence="8">
    <location>
        <begin position="366"/>
        <end position="393"/>
    </location>
</feature>
<protein>
    <recommendedName>
        <fullName evidence="11">Xylanolytic transcriptional activator regulatory domain-containing protein</fullName>
    </recommendedName>
</protein>
<dbReference type="Pfam" id="PF04082">
    <property type="entry name" value="Fungal_trans"/>
    <property type="match status" value="1"/>
</dbReference>
<feature type="compositionally biased region" description="Low complexity" evidence="9">
    <location>
        <begin position="411"/>
        <end position="424"/>
    </location>
</feature>
<gene>
    <name evidence="12" type="ORF">SLS55_009952</name>
</gene>
<accession>A0ABR3C1G9</accession>
<evidence type="ECO:0000313" key="13">
    <source>
        <dbReference type="Proteomes" id="UP001430584"/>
    </source>
</evidence>